<reference evidence="3" key="1">
    <citation type="journal article" date="2015" name="Nature">
        <title>Complex archaea that bridge the gap between prokaryotes and eukaryotes.</title>
        <authorList>
            <person name="Spang A."/>
            <person name="Saw J.H."/>
            <person name="Jorgensen S.L."/>
            <person name="Zaremba-Niedzwiedzka K."/>
            <person name="Martijn J."/>
            <person name="Lind A.E."/>
            <person name="van Eijk R."/>
            <person name="Schleper C."/>
            <person name="Guy L."/>
            <person name="Ettema T.J."/>
        </authorList>
    </citation>
    <scope>NUCLEOTIDE SEQUENCE</scope>
</reference>
<dbReference type="InterPro" id="IPR043128">
    <property type="entry name" value="Rev_trsase/Diguanyl_cyclase"/>
</dbReference>
<name>A0A0F9BT27_9ZZZZ</name>
<dbReference type="SUPFAM" id="SSF46785">
    <property type="entry name" value="Winged helix' DNA-binding domain"/>
    <property type="match status" value="1"/>
</dbReference>
<dbReference type="InterPro" id="IPR029787">
    <property type="entry name" value="Nucleotide_cyclase"/>
</dbReference>
<dbReference type="GO" id="GO:0005886">
    <property type="term" value="C:plasma membrane"/>
    <property type="evidence" value="ECO:0007669"/>
    <property type="project" value="TreeGrafter"/>
</dbReference>
<evidence type="ECO:0000259" key="2">
    <source>
        <dbReference type="PROSITE" id="PS50887"/>
    </source>
</evidence>
<dbReference type="GO" id="GO:1902201">
    <property type="term" value="P:negative regulation of bacterial-type flagellum-dependent cell motility"/>
    <property type="evidence" value="ECO:0007669"/>
    <property type="project" value="TreeGrafter"/>
</dbReference>
<sequence>QRPCSLIICDLDLFKQVNDIFGHQAGDEVIKSMANLLKDSCRVGDLVARYGGEEFVMLCADCDNATAARRAEEISVLDIVRAFGPPSLNRCTIDPPRCDRRPTCAVYPVWAEAQSQVERILGGSRLSELVERQEALSRRERRPRRTREAALGVTANPGRA</sequence>
<dbReference type="PANTHER" id="PTHR45138:SF9">
    <property type="entry name" value="DIGUANYLATE CYCLASE DGCM-RELATED"/>
    <property type="match status" value="1"/>
</dbReference>
<protein>
    <recommendedName>
        <fullName evidence="2">GGDEF domain-containing protein</fullName>
    </recommendedName>
</protein>
<dbReference type="InterPro" id="IPR036390">
    <property type="entry name" value="WH_DNA-bd_sf"/>
</dbReference>
<dbReference type="GO" id="GO:0043709">
    <property type="term" value="P:cell adhesion involved in single-species biofilm formation"/>
    <property type="evidence" value="ECO:0007669"/>
    <property type="project" value="TreeGrafter"/>
</dbReference>
<organism evidence="3">
    <name type="scientific">marine sediment metagenome</name>
    <dbReference type="NCBI Taxonomy" id="412755"/>
    <lineage>
        <taxon>unclassified sequences</taxon>
        <taxon>metagenomes</taxon>
        <taxon>ecological metagenomes</taxon>
    </lineage>
</organism>
<dbReference type="InterPro" id="IPR050469">
    <property type="entry name" value="Diguanylate_Cyclase"/>
</dbReference>
<dbReference type="EMBL" id="LAZR01050364">
    <property type="protein sequence ID" value="KKK87516.1"/>
    <property type="molecule type" value="Genomic_DNA"/>
</dbReference>
<proteinExistence type="predicted"/>
<dbReference type="PANTHER" id="PTHR45138">
    <property type="entry name" value="REGULATORY COMPONENTS OF SENSORY TRANSDUCTION SYSTEM"/>
    <property type="match status" value="1"/>
</dbReference>
<dbReference type="GO" id="GO:0052621">
    <property type="term" value="F:diguanylate cyclase activity"/>
    <property type="evidence" value="ECO:0007669"/>
    <property type="project" value="TreeGrafter"/>
</dbReference>
<dbReference type="AlphaFoldDB" id="A0A0F9BT27"/>
<comment type="caution">
    <text evidence="3">The sequence shown here is derived from an EMBL/GenBank/DDBJ whole genome shotgun (WGS) entry which is preliminary data.</text>
</comment>
<feature type="non-terminal residue" evidence="3">
    <location>
        <position position="1"/>
    </location>
</feature>
<dbReference type="NCBIfam" id="TIGR00254">
    <property type="entry name" value="GGDEF"/>
    <property type="match status" value="1"/>
</dbReference>
<accession>A0A0F9BT27</accession>
<feature type="region of interest" description="Disordered" evidence="1">
    <location>
        <begin position="137"/>
        <end position="160"/>
    </location>
</feature>
<dbReference type="CDD" id="cd01949">
    <property type="entry name" value="GGDEF"/>
    <property type="match status" value="1"/>
</dbReference>
<dbReference type="PROSITE" id="PS50887">
    <property type="entry name" value="GGDEF"/>
    <property type="match status" value="1"/>
</dbReference>
<dbReference type="Gene3D" id="3.30.70.270">
    <property type="match status" value="1"/>
</dbReference>
<feature type="domain" description="GGDEF" evidence="2">
    <location>
        <begin position="2"/>
        <end position="160"/>
    </location>
</feature>
<dbReference type="InterPro" id="IPR000160">
    <property type="entry name" value="GGDEF_dom"/>
</dbReference>
<gene>
    <name evidence="3" type="ORF">LCGC14_2752440</name>
</gene>
<dbReference type="SUPFAM" id="SSF55073">
    <property type="entry name" value="Nucleotide cyclase"/>
    <property type="match status" value="1"/>
</dbReference>
<evidence type="ECO:0000256" key="1">
    <source>
        <dbReference type="SAM" id="MobiDB-lite"/>
    </source>
</evidence>
<evidence type="ECO:0000313" key="3">
    <source>
        <dbReference type="EMBL" id="KKK87516.1"/>
    </source>
</evidence>
<dbReference type="SMART" id="SM00267">
    <property type="entry name" value="GGDEF"/>
    <property type="match status" value="1"/>
</dbReference>
<dbReference type="Pfam" id="PF00990">
    <property type="entry name" value="GGDEF"/>
    <property type="match status" value="1"/>
</dbReference>